<organism evidence="3 4">
    <name type="scientific">Streptomyces viridochromogenes</name>
    <dbReference type="NCBI Taxonomy" id="1938"/>
    <lineage>
        <taxon>Bacteria</taxon>
        <taxon>Bacillati</taxon>
        <taxon>Actinomycetota</taxon>
        <taxon>Actinomycetes</taxon>
        <taxon>Kitasatosporales</taxon>
        <taxon>Streptomycetaceae</taxon>
        <taxon>Streptomyces</taxon>
    </lineage>
</organism>
<dbReference type="Proteomes" id="UP000037023">
    <property type="component" value="Unassembled WGS sequence"/>
</dbReference>
<feature type="transmembrane region" description="Helical" evidence="2">
    <location>
        <begin position="90"/>
        <end position="113"/>
    </location>
</feature>
<name>A0A0L8L6H4_STRVR</name>
<protein>
    <submittedName>
        <fullName evidence="3">Uncharacterized protein</fullName>
    </submittedName>
</protein>
<accession>A0A0L8L6H4</accession>
<proteinExistence type="predicted"/>
<feature type="transmembrane region" description="Helical" evidence="2">
    <location>
        <begin position="64"/>
        <end position="84"/>
    </location>
</feature>
<evidence type="ECO:0000313" key="3">
    <source>
        <dbReference type="EMBL" id="KOG33757.1"/>
    </source>
</evidence>
<comment type="caution">
    <text evidence="3">The sequence shown here is derived from an EMBL/GenBank/DDBJ whole genome shotgun (WGS) entry which is preliminary data.</text>
</comment>
<keyword evidence="2" id="KW-1133">Transmembrane helix</keyword>
<reference evidence="3 4" key="1">
    <citation type="submission" date="2015-06" db="EMBL/GenBank/DDBJ databases">
        <authorList>
            <person name="Hoefler B.C."/>
            <person name="Straight P.D."/>
        </authorList>
    </citation>
    <scope>NUCLEOTIDE SEQUENCE [LARGE SCALE GENOMIC DNA]</scope>
    <source>
        <strain evidence="3 4">NRRL 3427</strain>
    </source>
</reference>
<evidence type="ECO:0000313" key="4">
    <source>
        <dbReference type="Proteomes" id="UP000037023"/>
    </source>
</evidence>
<evidence type="ECO:0000256" key="2">
    <source>
        <dbReference type="SAM" id="Phobius"/>
    </source>
</evidence>
<dbReference type="AlphaFoldDB" id="A0A0L8L6H4"/>
<evidence type="ECO:0000256" key="1">
    <source>
        <dbReference type="SAM" id="MobiDB-lite"/>
    </source>
</evidence>
<dbReference type="PATRIC" id="fig|1938.6.peg.1636"/>
<dbReference type="OrthoDB" id="5188995at2"/>
<keyword evidence="2" id="KW-0472">Membrane</keyword>
<feature type="transmembrane region" description="Helical" evidence="2">
    <location>
        <begin position="6"/>
        <end position="27"/>
    </location>
</feature>
<gene>
    <name evidence="3" type="ORF">ADK34_07475</name>
</gene>
<sequence>MNTTALAAALQLLLAATFFVIPVVAWLRGGASQDAAEAEIRRQGHGPSVLAQHGIAFREKPWELALALSIGATLTALGVLNLTGSPTGRLLSWIVEPLVLLGVGFITAGQVFATAYTRAAFARSADPALHSVDATALIAAANKGLPRVAPPPGPDPLRPRHPRPRPRPGPPVGLTRRSEAPWGRACAPGRPGWSAGIPSVSPSV</sequence>
<dbReference type="RefSeq" id="WP_033204247.1">
    <property type="nucleotide sequence ID" value="NZ_LGUP01000048.1"/>
</dbReference>
<dbReference type="EMBL" id="LGUP01000048">
    <property type="protein sequence ID" value="KOG33757.1"/>
    <property type="molecule type" value="Genomic_DNA"/>
</dbReference>
<keyword evidence="2" id="KW-0812">Transmembrane</keyword>
<feature type="region of interest" description="Disordered" evidence="1">
    <location>
        <begin position="143"/>
        <end position="204"/>
    </location>
</feature>